<gene>
    <name evidence="6" type="ORF">UFOPK1572_01190</name>
</gene>
<evidence type="ECO:0000256" key="1">
    <source>
        <dbReference type="ARBA" id="ARBA00009986"/>
    </source>
</evidence>
<dbReference type="CDD" id="cd07138">
    <property type="entry name" value="ALDH_CddD_SSP0762"/>
    <property type="match status" value="1"/>
</dbReference>
<comment type="catalytic activity">
    <reaction evidence="4">
        <text>an aldehyde + NAD(+) + H2O = a carboxylate + NADH + 2 H(+)</text>
        <dbReference type="Rhea" id="RHEA:16185"/>
        <dbReference type="ChEBI" id="CHEBI:15377"/>
        <dbReference type="ChEBI" id="CHEBI:15378"/>
        <dbReference type="ChEBI" id="CHEBI:17478"/>
        <dbReference type="ChEBI" id="CHEBI:29067"/>
        <dbReference type="ChEBI" id="CHEBI:57540"/>
        <dbReference type="ChEBI" id="CHEBI:57945"/>
        <dbReference type="EC" id="1.2.1.3"/>
    </reaction>
</comment>
<dbReference type="InterPro" id="IPR029510">
    <property type="entry name" value="Ald_DH_CS_GLU"/>
</dbReference>
<dbReference type="EMBL" id="CAEZTC010000168">
    <property type="protein sequence ID" value="CAB4567620.1"/>
    <property type="molecule type" value="Genomic_DNA"/>
</dbReference>
<dbReference type="FunFam" id="3.40.605.10:FF:000007">
    <property type="entry name" value="NAD/NADP-dependent betaine aldehyde dehydrogenase"/>
    <property type="match status" value="1"/>
</dbReference>
<evidence type="ECO:0000256" key="3">
    <source>
        <dbReference type="ARBA" id="ARBA00024226"/>
    </source>
</evidence>
<name>A0A6J6DTS4_9ZZZZ</name>
<dbReference type="AlphaFoldDB" id="A0A6J6DTS4"/>
<dbReference type="InterPro" id="IPR016160">
    <property type="entry name" value="Ald_DH_CS_CYS"/>
</dbReference>
<keyword evidence="2" id="KW-0560">Oxidoreductase</keyword>
<dbReference type="SUPFAM" id="SSF53720">
    <property type="entry name" value="ALDH-like"/>
    <property type="match status" value="1"/>
</dbReference>
<dbReference type="PANTHER" id="PTHR42804">
    <property type="entry name" value="ALDEHYDE DEHYDROGENASE"/>
    <property type="match status" value="1"/>
</dbReference>
<dbReference type="FunFam" id="3.40.605.10:FF:000026">
    <property type="entry name" value="Aldehyde dehydrogenase, putative"/>
    <property type="match status" value="1"/>
</dbReference>
<evidence type="ECO:0000313" key="6">
    <source>
        <dbReference type="EMBL" id="CAB4567620.1"/>
    </source>
</evidence>
<protein>
    <recommendedName>
        <fullName evidence="3">aldehyde dehydrogenase (NAD(+))</fullName>
        <ecNumber evidence="3">1.2.1.3</ecNumber>
    </recommendedName>
</protein>
<accession>A0A6J6DTS4</accession>
<dbReference type="Pfam" id="PF00171">
    <property type="entry name" value="Aldedh"/>
    <property type="match status" value="1"/>
</dbReference>
<proteinExistence type="inferred from homology"/>
<evidence type="ECO:0000256" key="4">
    <source>
        <dbReference type="ARBA" id="ARBA00049194"/>
    </source>
</evidence>
<dbReference type="Gene3D" id="3.40.605.10">
    <property type="entry name" value="Aldehyde Dehydrogenase, Chain A, domain 1"/>
    <property type="match status" value="1"/>
</dbReference>
<feature type="domain" description="Aldehyde dehydrogenase" evidence="5">
    <location>
        <begin position="13"/>
        <end position="472"/>
    </location>
</feature>
<sequence length="475" mass="49890">MTTYDKFYINGQWVASKGSSSIDVIDSITEEVMATIPEGTAQDVADAARAARTAFDSWSTLPAEERAKYMNRIGDALAGRMDEIASAISRETGMNKMLSQLVQVGLPINSFKTAAALAESFNFSKEIGSSLVVREPIGVVGCITPWNYPLHQIAAKVAYAMAAGCTVVLKPSEVAPIDAFMLAEIIHEVGLPAGVFNLVTGTGPVVGEAIAASEDIDMVSFTGSTRAGRRVMQVGAESIKKIALELGGKSANIICDDLDAETFGKAVMGGVGKAFLNSGQTCSALTRMLVPRTRLAEAEAAAAVVADGMKVGDPFAEGTNLGPLASAAQRDRVQMYINKGIEEGATLIAGGLGAPEGLSTGFYVKPTVFSNVTHNMTIAQEEIFGPVLSILPYDTLDEAVEIANGTVYGLAGAVFSADKDKAIAIARRMKTGQVEVNGGAFNPNAPFGGYKQSGIGRELGEYGFEEFLEIKSLQL</sequence>
<dbReference type="InterPro" id="IPR016161">
    <property type="entry name" value="Ald_DH/histidinol_DH"/>
</dbReference>
<dbReference type="PROSITE" id="PS00687">
    <property type="entry name" value="ALDEHYDE_DEHYDR_GLU"/>
    <property type="match status" value="1"/>
</dbReference>
<evidence type="ECO:0000256" key="2">
    <source>
        <dbReference type="ARBA" id="ARBA00023002"/>
    </source>
</evidence>
<dbReference type="InterPro" id="IPR016163">
    <property type="entry name" value="Ald_DH_C"/>
</dbReference>
<reference evidence="6" key="1">
    <citation type="submission" date="2020-05" db="EMBL/GenBank/DDBJ databases">
        <authorList>
            <person name="Chiriac C."/>
            <person name="Salcher M."/>
            <person name="Ghai R."/>
            <person name="Kavagutti S V."/>
        </authorList>
    </citation>
    <scope>NUCLEOTIDE SEQUENCE</scope>
</reference>
<dbReference type="InterPro" id="IPR015590">
    <property type="entry name" value="Aldehyde_DH_dom"/>
</dbReference>
<dbReference type="InterPro" id="IPR016162">
    <property type="entry name" value="Ald_DH_N"/>
</dbReference>
<dbReference type="PROSITE" id="PS00070">
    <property type="entry name" value="ALDEHYDE_DEHYDR_CYS"/>
    <property type="match status" value="1"/>
</dbReference>
<dbReference type="EC" id="1.2.1.3" evidence="3"/>
<organism evidence="6">
    <name type="scientific">freshwater metagenome</name>
    <dbReference type="NCBI Taxonomy" id="449393"/>
    <lineage>
        <taxon>unclassified sequences</taxon>
        <taxon>metagenomes</taxon>
        <taxon>ecological metagenomes</taxon>
    </lineage>
</organism>
<dbReference type="Gene3D" id="3.40.309.10">
    <property type="entry name" value="Aldehyde Dehydrogenase, Chain A, domain 2"/>
    <property type="match status" value="1"/>
</dbReference>
<evidence type="ECO:0000259" key="5">
    <source>
        <dbReference type="Pfam" id="PF00171"/>
    </source>
</evidence>
<dbReference type="PANTHER" id="PTHR42804:SF1">
    <property type="entry name" value="ALDEHYDE DEHYDROGENASE-RELATED"/>
    <property type="match status" value="1"/>
</dbReference>
<comment type="similarity">
    <text evidence="1">Belongs to the aldehyde dehydrogenase family.</text>
</comment>
<dbReference type="GO" id="GO:0004029">
    <property type="term" value="F:aldehyde dehydrogenase (NAD+) activity"/>
    <property type="evidence" value="ECO:0007669"/>
    <property type="project" value="UniProtKB-EC"/>
</dbReference>